<keyword evidence="1" id="KW-0472">Membrane</keyword>
<dbReference type="InterPro" id="IPR011225">
    <property type="entry name" value="IV_sec_VirJ"/>
</dbReference>
<keyword evidence="1" id="KW-1133">Transmembrane helix</keyword>
<dbReference type="EMBL" id="WHLY01000002">
    <property type="protein sequence ID" value="MPR33021.1"/>
    <property type="molecule type" value="Genomic_DNA"/>
</dbReference>
<keyword evidence="4" id="KW-1185">Reference proteome</keyword>
<dbReference type="PIRSF" id="PIRSF029063">
    <property type="entry name" value="IV_sec_VirJ"/>
    <property type="match status" value="1"/>
</dbReference>
<name>A0A7C9BEK8_9BACT</name>
<comment type="caution">
    <text evidence="3">The sequence shown here is derived from an EMBL/GenBank/DDBJ whole genome shotgun (WGS) entry which is preliminary data.</text>
</comment>
<evidence type="ECO:0000313" key="4">
    <source>
        <dbReference type="Proteomes" id="UP000479293"/>
    </source>
</evidence>
<protein>
    <submittedName>
        <fullName evidence="3">Virulence factor</fullName>
    </submittedName>
</protein>
<evidence type="ECO:0000313" key="3">
    <source>
        <dbReference type="EMBL" id="MPR33021.1"/>
    </source>
</evidence>
<feature type="domain" description="Bacterial virulence" evidence="2">
    <location>
        <begin position="45"/>
        <end position="226"/>
    </location>
</feature>
<dbReference type="AlphaFoldDB" id="A0A7C9BEK8"/>
<organism evidence="3 4">
    <name type="scientific">Salmonirosea aquatica</name>
    <dbReference type="NCBI Taxonomy" id="2654236"/>
    <lineage>
        <taxon>Bacteria</taxon>
        <taxon>Pseudomonadati</taxon>
        <taxon>Bacteroidota</taxon>
        <taxon>Cytophagia</taxon>
        <taxon>Cytophagales</taxon>
        <taxon>Spirosomataceae</taxon>
        <taxon>Salmonirosea</taxon>
    </lineage>
</organism>
<dbReference type="InterPro" id="IPR029058">
    <property type="entry name" value="AB_hydrolase_fold"/>
</dbReference>
<evidence type="ECO:0000256" key="1">
    <source>
        <dbReference type="SAM" id="Phobius"/>
    </source>
</evidence>
<dbReference type="Proteomes" id="UP000479293">
    <property type="component" value="Unassembled WGS sequence"/>
</dbReference>
<reference evidence="3 4" key="1">
    <citation type="submission" date="2019-10" db="EMBL/GenBank/DDBJ databases">
        <title>Draft Genome Sequence of Cytophagaceae sp. SJW1-29.</title>
        <authorList>
            <person name="Choi A."/>
        </authorList>
    </citation>
    <scope>NUCLEOTIDE SEQUENCE [LARGE SCALE GENOMIC DNA]</scope>
    <source>
        <strain evidence="3 4">SJW1-29</strain>
    </source>
</reference>
<gene>
    <name evidence="3" type="ORF">GBK04_06520</name>
</gene>
<sequence length="231" mass="25678">MIMKRVRWVILLVLINQWSIAGSFHLPADLPLTLIPTSVNSEQPLVFFISGDGGWIEFDQKLSETLSRRGMPVVGLDARKYFWKEKTPAQTTAELSAAIAQYMKRWNKKTFVLLGFSFGASIVPFVATRLAPDLQKSLRVVIALSPDERTDFEVHLADMLNLGNNKGHYNVLAEMTRIKDSGLVCLFGHDEDNAVEAKLTQAGIRVAHLPGGHHYDDNYGALAEAISPNTD</sequence>
<dbReference type="Pfam" id="PF06057">
    <property type="entry name" value="VirJ"/>
    <property type="match status" value="1"/>
</dbReference>
<evidence type="ECO:0000259" key="2">
    <source>
        <dbReference type="Pfam" id="PF06057"/>
    </source>
</evidence>
<keyword evidence="1" id="KW-0812">Transmembrane</keyword>
<proteinExistence type="predicted"/>
<dbReference type="Gene3D" id="3.40.50.1820">
    <property type="entry name" value="alpha/beta hydrolase"/>
    <property type="match status" value="1"/>
</dbReference>
<accession>A0A7C9BEK8</accession>
<dbReference type="SUPFAM" id="SSF53474">
    <property type="entry name" value="alpha/beta-Hydrolases"/>
    <property type="match status" value="1"/>
</dbReference>
<feature type="transmembrane region" description="Helical" evidence="1">
    <location>
        <begin position="111"/>
        <end position="131"/>
    </location>
</feature>
<dbReference type="InterPro" id="IPR010333">
    <property type="entry name" value="VirJ"/>
</dbReference>